<evidence type="ECO:0000256" key="10">
    <source>
        <dbReference type="NCBIfam" id="TIGR01397"/>
    </source>
</evidence>
<dbReference type="Proteomes" id="UP000001962">
    <property type="component" value="Chromosome"/>
</dbReference>
<organism evidence="14 15">
    <name type="scientific">Alkalilimnicola ehrlichii (strain ATCC BAA-1101 / DSM 17681 / MLHE-1)</name>
    <dbReference type="NCBI Taxonomy" id="187272"/>
    <lineage>
        <taxon>Bacteria</taxon>
        <taxon>Pseudomonadati</taxon>
        <taxon>Pseudomonadota</taxon>
        <taxon>Gammaproteobacteria</taxon>
        <taxon>Chromatiales</taxon>
        <taxon>Ectothiorhodospiraceae</taxon>
        <taxon>Alkalilimnicola</taxon>
    </lineage>
</organism>
<reference evidence="15" key="1">
    <citation type="submission" date="2006-08" db="EMBL/GenBank/DDBJ databases">
        <title>Complete sequence of Alkalilimnicola ehrilichei MLHE-1.</title>
        <authorList>
            <person name="Copeland A."/>
            <person name="Lucas S."/>
            <person name="Lapidus A."/>
            <person name="Barry K."/>
            <person name="Detter J.C."/>
            <person name="Glavina del Rio T."/>
            <person name="Hammon N."/>
            <person name="Israni S."/>
            <person name="Dalin E."/>
            <person name="Tice H."/>
            <person name="Pitluck S."/>
            <person name="Sims D."/>
            <person name="Brettin T."/>
            <person name="Bruce D."/>
            <person name="Han C."/>
            <person name="Tapia R."/>
            <person name="Gilna P."/>
            <person name="Schmutz J."/>
            <person name="Larimer F."/>
            <person name="Land M."/>
            <person name="Hauser L."/>
            <person name="Kyrpides N."/>
            <person name="Mikhailova N."/>
            <person name="Oremland R.S."/>
            <person name="Hoeft S.E."/>
            <person name="Switzer-Blum J."/>
            <person name="Kulp T."/>
            <person name="King G."/>
            <person name="Tabita R."/>
            <person name="Witte B."/>
            <person name="Santini J.M."/>
            <person name="Basu P."/>
            <person name="Hollibaugh J.T."/>
            <person name="Xie G."/>
            <person name="Stolz J.F."/>
            <person name="Richardson P."/>
        </authorList>
    </citation>
    <scope>NUCLEOTIDE SEQUENCE [LARGE SCALE GENOMIC DNA]</scope>
    <source>
        <strain evidence="15">ATCC BAA-1101 / DSM 17681 / MLHE-1</strain>
    </source>
</reference>
<proteinExistence type="inferred from homology"/>
<dbReference type="CDD" id="cd17908">
    <property type="entry name" value="FliM"/>
    <property type="match status" value="1"/>
</dbReference>
<keyword evidence="6 11" id="KW-0283">Flagellar rotation</keyword>
<keyword evidence="3 11" id="KW-1003">Cell membrane</keyword>
<comment type="function">
    <text evidence="9 11">FliM is one of three proteins (FliG, FliN, FliM) that forms the rotor-mounted switch complex (C ring), located at the base of the basal body. This complex interacts with the CheY and CheZ chemotaxis proteins, in addition to contacting components of the motor that determine the direction of flagellar rotation.</text>
</comment>
<dbReference type="EMBL" id="CP000453">
    <property type="protein sequence ID" value="ABI56328.1"/>
    <property type="molecule type" value="Genomic_DNA"/>
</dbReference>
<dbReference type="PANTHER" id="PTHR30034">
    <property type="entry name" value="FLAGELLAR MOTOR SWITCH PROTEIN FLIM"/>
    <property type="match status" value="1"/>
</dbReference>
<evidence type="ECO:0000256" key="9">
    <source>
        <dbReference type="ARBA" id="ARBA00025044"/>
    </source>
</evidence>
<dbReference type="eggNOG" id="COG1868">
    <property type="taxonomic scope" value="Bacteria"/>
</dbReference>
<evidence type="ECO:0000256" key="1">
    <source>
        <dbReference type="ARBA" id="ARBA00011049"/>
    </source>
</evidence>
<dbReference type="AlphaFoldDB" id="Q0AA09"/>
<dbReference type="Gene3D" id="2.30.330.10">
    <property type="entry name" value="SpoA-like"/>
    <property type="match status" value="1"/>
</dbReference>
<evidence type="ECO:0000256" key="11">
    <source>
        <dbReference type="PIRNR" id="PIRNR002888"/>
    </source>
</evidence>
<accession>Q0AA09</accession>
<dbReference type="InterPro" id="IPR028976">
    <property type="entry name" value="CheC-like_sf"/>
</dbReference>
<dbReference type="SUPFAM" id="SSF103039">
    <property type="entry name" value="CheC-like"/>
    <property type="match status" value="1"/>
</dbReference>
<dbReference type="InterPro" id="IPR001689">
    <property type="entry name" value="Flag_FliM"/>
</dbReference>
<dbReference type="Pfam" id="PF02154">
    <property type="entry name" value="FliM"/>
    <property type="match status" value="1"/>
</dbReference>
<dbReference type="InterPro" id="IPR001543">
    <property type="entry name" value="FliN-like_C"/>
</dbReference>
<keyword evidence="14" id="KW-0966">Cell projection</keyword>
<dbReference type="NCBIfam" id="TIGR01397">
    <property type="entry name" value="fliM_switch"/>
    <property type="match status" value="1"/>
</dbReference>
<comment type="similarity">
    <text evidence="1 11">Belongs to the FliM family.</text>
</comment>
<evidence type="ECO:0000256" key="3">
    <source>
        <dbReference type="ARBA" id="ARBA00022475"/>
    </source>
</evidence>
<keyword evidence="7 11" id="KW-0472">Membrane</keyword>
<dbReference type="HOGENOM" id="CLU_052646_1_2_6"/>
<dbReference type="Gene3D" id="3.40.1550.10">
    <property type="entry name" value="CheC-like"/>
    <property type="match status" value="1"/>
</dbReference>
<protein>
    <recommendedName>
        <fullName evidence="2 10">Flagellar motor switch protein FliM</fullName>
    </recommendedName>
</protein>
<feature type="compositionally biased region" description="Basic and acidic residues" evidence="12">
    <location>
        <begin position="346"/>
        <end position="366"/>
    </location>
</feature>
<keyword evidence="14" id="KW-0282">Flagellum</keyword>
<evidence type="ECO:0000256" key="5">
    <source>
        <dbReference type="ARBA" id="ARBA00022519"/>
    </source>
</evidence>
<feature type="domain" description="Flagellar motor switch protein FliN-like C-terminal" evidence="13">
    <location>
        <begin position="252"/>
        <end position="319"/>
    </location>
</feature>
<dbReference type="RefSeq" id="WP_011628723.1">
    <property type="nucleotide sequence ID" value="NC_008340.1"/>
</dbReference>
<dbReference type="PRINTS" id="PR00955">
    <property type="entry name" value="FLGMOTORFLIM"/>
</dbReference>
<evidence type="ECO:0000313" key="15">
    <source>
        <dbReference type="Proteomes" id="UP000001962"/>
    </source>
</evidence>
<name>Q0AA09_ALKEH</name>
<dbReference type="GO" id="GO:0005886">
    <property type="term" value="C:plasma membrane"/>
    <property type="evidence" value="ECO:0007669"/>
    <property type="project" value="UniProtKB-SubCell"/>
</dbReference>
<keyword evidence="4 11" id="KW-0145">Chemotaxis</keyword>
<feature type="region of interest" description="Disordered" evidence="12">
    <location>
        <begin position="333"/>
        <end position="395"/>
    </location>
</feature>
<comment type="subcellular location">
    <subcellularLocation>
        <location evidence="11">Cell inner membrane</location>
        <topology evidence="11">Peripheral membrane protein</topology>
    </subcellularLocation>
    <subcellularLocation>
        <location evidence="11">Bacterial flagellum basal body</location>
    </subcellularLocation>
</comment>
<dbReference type="KEGG" id="aeh:Mlg_0975"/>
<dbReference type="GO" id="GO:0050918">
    <property type="term" value="P:positive chemotaxis"/>
    <property type="evidence" value="ECO:0007669"/>
    <property type="project" value="TreeGrafter"/>
</dbReference>
<evidence type="ECO:0000256" key="7">
    <source>
        <dbReference type="ARBA" id="ARBA00023136"/>
    </source>
</evidence>
<sequence>MAQDILSQDEIDALLHGVDDGAVDTEDDAEPGELRSYNFTAEERIVRGRMPTLEMINERFARLFRIGLFNMLRRTPEVSVVGVEMMKFGEYVHTLFVPTSLNLMRVHPLRGTGLFIIDPKLVFIVVDNFFGGDGRFFVKIEGREFTPTELRVIRMLIDQAFENLEEAWNPVMNAEFEYMHSEVNPQFANIVSPSEVVVVSKFHVELDGGGGDIHVTLPYTMIEPIRELLDAGVQSDRNEVDERWTRSLREEMKFAEVELSSVLTEVEVSLRDVMNMKPGDIIPVELPEAVKVYAEDMPVFRGRYGVRHGNTAIKITERIQPRAEQDAIHWLESEEEEREAPAEAEVQDKAKGKTGDKASADGDSGGRGRQRRGRAAAASRTARQSRDRNKGGEQS</sequence>
<keyword evidence="14" id="KW-0969">Cilium</keyword>
<evidence type="ECO:0000256" key="2">
    <source>
        <dbReference type="ARBA" id="ARBA00021898"/>
    </source>
</evidence>
<evidence type="ECO:0000313" key="14">
    <source>
        <dbReference type="EMBL" id="ABI56328.1"/>
    </source>
</evidence>
<dbReference type="SUPFAM" id="SSF101801">
    <property type="entry name" value="Surface presentation of antigens (SPOA)"/>
    <property type="match status" value="1"/>
</dbReference>
<feature type="compositionally biased region" description="Basic and acidic residues" evidence="12">
    <location>
        <begin position="384"/>
        <end position="395"/>
    </location>
</feature>
<dbReference type="GO" id="GO:0003774">
    <property type="term" value="F:cytoskeletal motor activity"/>
    <property type="evidence" value="ECO:0007669"/>
    <property type="project" value="InterPro"/>
</dbReference>
<keyword evidence="8 11" id="KW-0975">Bacterial flagellum</keyword>
<keyword evidence="5 11" id="KW-0997">Cell inner membrane</keyword>
<dbReference type="PIRSF" id="PIRSF002888">
    <property type="entry name" value="FliM"/>
    <property type="match status" value="1"/>
</dbReference>
<evidence type="ECO:0000256" key="4">
    <source>
        <dbReference type="ARBA" id="ARBA00022500"/>
    </source>
</evidence>
<dbReference type="GO" id="GO:0009425">
    <property type="term" value="C:bacterial-type flagellum basal body"/>
    <property type="evidence" value="ECO:0007669"/>
    <property type="project" value="UniProtKB-SubCell"/>
</dbReference>
<dbReference type="OrthoDB" id="9806941at2"/>
<dbReference type="PANTHER" id="PTHR30034:SF3">
    <property type="entry name" value="FLAGELLAR MOTOR SWITCH PROTEIN FLIM"/>
    <property type="match status" value="1"/>
</dbReference>
<evidence type="ECO:0000256" key="6">
    <source>
        <dbReference type="ARBA" id="ARBA00022779"/>
    </source>
</evidence>
<dbReference type="GO" id="GO:0071978">
    <property type="term" value="P:bacterial-type flagellum-dependent swarming motility"/>
    <property type="evidence" value="ECO:0007669"/>
    <property type="project" value="TreeGrafter"/>
</dbReference>
<dbReference type="InterPro" id="IPR036429">
    <property type="entry name" value="SpoA-like_sf"/>
</dbReference>
<evidence type="ECO:0000256" key="12">
    <source>
        <dbReference type="SAM" id="MobiDB-lite"/>
    </source>
</evidence>
<evidence type="ECO:0000259" key="13">
    <source>
        <dbReference type="Pfam" id="PF01052"/>
    </source>
</evidence>
<dbReference type="Pfam" id="PF01052">
    <property type="entry name" value="FliMN_C"/>
    <property type="match status" value="1"/>
</dbReference>
<gene>
    <name evidence="14" type="ordered locus">Mlg_0975</name>
</gene>
<keyword evidence="15" id="KW-1185">Reference proteome</keyword>
<evidence type="ECO:0000256" key="8">
    <source>
        <dbReference type="ARBA" id="ARBA00023143"/>
    </source>
</evidence>